<dbReference type="CDD" id="cd05379">
    <property type="entry name" value="CAP_bacterial"/>
    <property type="match status" value="1"/>
</dbReference>
<gene>
    <name evidence="3" type="ORF">Cocul_00155</name>
</gene>
<name>A0A0Q0U084_9CORY</name>
<dbReference type="PANTHER" id="PTHR31157:SF1">
    <property type="entry name" value="SCP DOMAIN-CONTAINING PROTEIN"/>
    <property type="match status" value="1"/>
</dbReference>
<dbReference type="OrthoDB" id="68195at2"/>
<evidence type="ECO:0000313" key="3">
    <source>
        <dbReference type="EMBL" id="KQB85022.1"/>
    </source>
</evidence>
<comment type="caution">
    <text evidence="3">The sequence shown here is derived from an EMBL/GenBank/DDBJ whole genome shotgun (WGS) entry which is preliminary data.</text>
</comment>
<reference evidence="3 4" key="1">
    <citation type="submission" date="2015-10" db="EMBL/GenBank/DDBJ databases">
        <title>Corynebacteirum lowii and Corynebacterium oculi species nova, derived from human clinical disease and and emended description of Corynebacterium mastiditis.</title>
        <authorList>
            <person name="Bernard K."/>
            <person name="Pacheco A.L."/>
            <person name="Mcdougall C."/>
            <person name="Burtx T."/>
            <person name="Weibe D."/>
            <person name="Tyler S."/>
            <person name="Olson A.B."/>
            <person name="Cnockaert M."/>
            <person name="Eguchi H."/>
            <person name="Kuwahara T."/>
            <person name="Nakayama-Imaohji H."/>
            <person name="Boudewijins M."/>
            <person name="Van Hoecke F."/>
            <person name="Bernier A.-M."/>
            <person name="Vandamme P."/>
        </authorList>
    </citation>
    <scope>NUCLEOTIDE SEQUENCE [LARGE SCALE GENOMIC DNA]</scope>
    <source>
        <strain evidence="3 4">NML 130210</strain>
    </source>
</reference>
<feature type="domain" description="SCP" evidence="2">
    <location>
        <begin position="79"/>
        <end position="177"/>
    </location>
</feature>
<dbReference type="AlphaFoldDB" id="A0A0Q0U084"/>
<evidence type="ECO:0000313" key="4">
    <source>
        <dbReference type="Proteomes" id="UP000050517"/>
    </source>
</evidence>
<dbReference type="InterPro" id="IPR014044">
    <property type="entry name" value="CAP_dom"/>
</dbReference>
<dbReference type="InterPro" id="IPR035940">
    <property type="entry name" value="CAP_sf"/>
</dbReference>
<dbReference type="Gene3D" id="3.40.33.10">
    <property type="entry name" value="CAP"/>
    <property type="match status" value="1"/>
</dbReference>
<keyword evidence="4" id="KW-1185">Reference proteome</keyword>
<dbReference type="Proteomes" id="UP000050517">
    <property type="component" value="Unassembled WGS sequence"/>
</dbReference>
<evidence type="ECO:0000259" key="2">
    <source>
        <dbReference type="Pfam" id="PF00188"/>
    </source>
</evidence>
<feature type="region of interest" description="Disordered" evidence="1">
    <location>
        <begin position="43"/>
        <end position="66"/>
    </location>
</feature>
<dbReference type="PATRIC" id="fig|1544416.3.peg.160"/>
<dbReference type="RefSeq" id="WP_055121405.1">
    <property type="nucleotide sequence ID" value="NZ_LKST01000001.1"/>
</dbReference>
<organism evidence="3 4">
    <name type="scientific">Corynebacterium oculi</name>
    <dbReference type="NCBI Taxonomy" id="1544416"/>
    <lineage>
        <taxon>Bacteria</taxon>
        <taxon>Bacillati</taxon>
        <taxon>Actinomycetota</taxon>
        <taxon>Actinomycetes</taxon>
        <taxon>Mycobacteriales</taxon>
        <taxon>Corynebacteriaceae</taxon>
        <taxon>Corynebacterium</taxon>
    </lineage>
</organism>
<protein>
    <submittedName>
        <fullName evidence="3">Cysteine-rich secretory protein family protein</fullName>
    </submittedName>
</protein>
<evidence type="ECO:0000256" key="1">
    <source>
        <dbReference type="SAM" id="MobiDB-lite"/>
    </source>
</evidence>
<proteinExistence type="predicted"/>
<dbReference type="PANTHER" id="PTHR31157">
    <property type="entry name" value="SCP DOMAIN-CONTAINING PROTEIN"/>
    <property type="match status" value="1"/>
</dbReference>
<dbReference type="SUPFAM" id="SSF55797">
    <property type="entry name" value="PR-1-like"/>
    <property type="match status" value="1"/>
</dbReference>
<accession>A0A0Q0U084</accession>
<dbReference type="EMBL" id="LKST01000001">
    <property type="protein sequence ID" value="KQB85022.1"/>
    <property type="molecule type" value="Genomic_DNA"/>
</dbReference>
<sequence length="179" mass="18888">MSTSTAAKAAGTAALAASPAALGVLNDAPEADAADVTILHEESGPAEEVQEEAVSTSPSTDEPAGAAVAESATAQEIHDRTNQVREEHGLQPLEMDATLNEESAQWAKTMSTTGIFEHAEGDFAENIHFYGAEISAQDVVQDWLDSEGHRNNLLDPEATHMGTGVSHDENGTYSVQRFI</sequence>
<dbReference type="Pfam" id="PF00188">
    <property type="entry name" value="CAP"/>
    <property type="match status" value="1"/>
</dbReference>